<sequence length="163" mass="19198">MRFEPRSTSTEKIVDPNAAYMEFDLTTDMGYGEWLAFFMQRDVVARRFNGYLLQTDVNVGQISTTPIEIHLYTRGMFVSSPGETEEYYYELPRPSLRLARAYFLPDSADQDHIQGYQPKLDELLGLDLWFQDESGEQMIYTFFYTAELQTENGIHRIERYQLQ</sequence>
<keyword evidence="2" id="KW-1185">Reference proteome</keyword>
<dbReference type="EMBL" id="JALBUF010000008">
    <property type="protein sequence ID" value="MCI0184126.1"/>
    <property type="molecule type" value="Genomic_DNA"/>
</dbReference>
<dbReference type="AlphaFoldDB" id="A0A9X1V999"/>
<evidence type="ECO:0000313" key="2">
    <source>
        <dbReference type="Proteomes" id="UP001139263"/>
    </source>
</evidence>
<protein>
    <submittedName>
        <fullName evidence="1">Uncharacterized protein</fullName>
    </submittedName>
</protein>
<evidence type="ECO:0000313" key="1">
    <source>
        <dbReference type="EMBL" id="MCI0184126.1"/>
    </source>
</evidence>
<organism evidence="1 2">
    <name type="scientific">Sulfoacidibacillus ferrooxidans</name>
    <dbReference type="NCBI Taxonomy" id="2005001"/>
    <lineage>
        <taxon>Bacteria</taxon>
        <taxon>Bacillati</taxon>
        <taxon>Bacillota</taxon>
        <taxon>Bacilli</taxon>
        <taxon>Bacillales</taxon>
        <taxon>Alicyclobacillaceae</taxon>
        <taxon>Sulfoacidibacillus</taxon>
    </lineage>
</organism>
<name>A0A9X1V999_9BACL</name>
<dbReference type="RefSeq" id="WP_241715427.1">
    <property type="nucleotide sequence ID" value="NZ_JALBUF010000008.1"/>
</dbReference>
<comment type="caution">
    <text evidence="1">The sequence shown here is derived from an EMBL/GenBank/DDBJ whole genome shotgun (WGS) entry which is preliminary data.</text>
</comment>
<proteinExistence type="predicted"/>
<gene>
    <name evidence="1" type="ORF">MM817_02421</name>
</gene>
<reference evidence="1" key="1">
    <citation type="submission" date="2022-03" db="EMBL/GenBank/DDBJ databases">
        <title>Draft Genome Sequence of Firmicute Strain S0AB, a Heterotrophic Iron/Sulfur-Oxidizing Extreme Acidophile.</title>
        <authorList>
            <person name="Vergara E."/>
            <person name="Pakostova E."/>
            <person name="Johnson D.B."/>
            <person name="Holmes D.S."/>
        </authorList>
    </citation>
    <scope>NUCLEOTIDE SEQUENCE</scope>
    <source>
        <strain evidence="1">S0AB</strain>
    </source>
</reference>
<accession>A0A9X1V999</accession>
<dbReference type="Proteomes" id="UP001139263">
    <property type="component" value="Unassembled WGS sequence"/>
</dbReference>